<protein>
    <submittedName>
        <fullName evidence="2">CinA family protein</fullName>
    </submittedName>
</protein>
<dbReference type="Gene3D" id="3.90.950.20">
    <property type="entry name" value="CinA-like"/>
    <property type="match status" value="1"/>
</dbReference>
<evidence type="ECO:0000313" key="3">
    <source>
        <dbReference type="Proteomes" id="UP000260351"/>
    </source>
</evidence>
<dbReference type="OrthoDB" id="9801454at2"/>
<accession>A0A3E1KCY8</accession>
<dbReference type="EMBL" id="QUZK01000003">
    <property type="protein sequence ID" value="RFF32903.1"/>
    <property type="molecule type" value="Genomic_DNA"/>
</dbReference>
<dbReference type="Pfam" id="PF02464">
    <property type="entry name" value="CinA"/>
    <property type="match status" value="1"/>
</dbReference>
<name>A0A3E1KCY8_9GAMM</name>
<sequence length="165" mass="17502">MRNDDEALSMLVTALAAELKRLGRRLVTAESCTGGWIAKVCTDLPGSSEWFERGLVTYSNESKADLLSVKPGDLHRFGAVSEEVAAAMAHGAVANSRADVALSVTGIAGPDGGTPEKPVGTVCFGWALPDDVVETERHRLVGNRDEIRRASAAMALQGLLERLAK</sequence>
<dbReference type="RefSeq" id="WP_116649198.1">
    <property type="nucleotide sequence ID" value="NZ_QUZK01000003.1"/>
</dbReference>
<dbReference type="InterPro" id="IPR008136">
    <property type="entry name" value="CinA_C"/>
</dbReference>
<dbReference type="SUPFAM" id="SSF142433">
    <property type="entry name" value="CinA-like"/>
    <property type="match status" value="1"/>
</dbReference>
<feature type="domain" description="CinA C-terminal" evidence="1">
    <location>
        <begin position="12"/>
        <end position="162"/>
    </location>
</feature>
<proteinExistence type="predicted"/>
<keyword evidence="3" id="KW-1185">Reference proteome</keyword>
<dbReference type="NCBIfam" id="TIGR00199">
    <property type="entry name" value="PncC_domain"/>
    <property type="match status" value="1"/>
</dbReference>
<dbReference type="AlphaFoldDB" id="A0A3E1KCY8"/>
<dbReference type="Proteomes" id="UP000260351">
    <property type="component" value="Unassembled WGS sequence"/>
</dbReference>
<reference evidence="2 3" key="1">
    <citation type="submission" date="2018-08" db="EMBL/GenBank/DDBJ databases">
        <title>Wenzhouxiangella salilacus sp. nov., a novel bacterium isolated from a saline lake in Xinjiang Province, China.</title>
        <authorList>
            <person name="Han S."/>
        </authorList>
    </citation>
    <scope>NUCLEOTIDE SEQUENCE [LARGE SCALE GENOMIC DNA]</scope>
    <source>
        <strain evidence="2 3">XDB06</strain>
    </source>
</reference>
<gene>
    <name evidence="2" type="ORF">DZC52_00690</name>
</gene>
<dbReference type="InterPro" id="IPR036653">
    <property type="entry name" value="CinA-like_C"/>
</dbReference>
<evidence type="ECO:0000259" key="1">
    <source>
        <dbReference type="Pfam" id="PF02464"/>
    </source>
</evidence>
<evidence type="ECO:0000313" key="2">
    <source>
        <dbReference type="EMBL" id="RFF32903.1"/>
    </source>
</evidence>
<organism evidence="2 3">
    <name type="scientific">Wenzhouxiangella sediminis</name>
    <dbReference type="NCBI Taxonomy" id="1792836"/>
    <lineage>
        <taxon>Bacteria</taxon>
        <taxon>Pseudomonadati</taxon>
        <taxon>Pseudomonadota</taxon>
        <taxon>Gammaproteobacteria</taxon>
        <taxon>Chromatiales</taxon>
        <taxon>Wenzhouxiangellaceae</taxon>
        <taxon>Wenzhouxiangella</taxon>
    </lineage>
</organism>
<comment type="caution">
    <text evidence="2">The sequence shown here is derived from an EMBL/GenBank/DDBJ whole genome shotgun (WGS) entry which is preliminary data.</text>
</comment>